<comment type="caution">
    <text evidence="2">The sequence shown here is derived from an EMBL/GenBank/DDBJ whole genome shotgun (WGS) entry which is preliminary data.</text>
</comment>
<reference evidence="2" key="1">
    <citation type="submission" date="2022-11" db="EMBL/GenBank/DDBJ databases">
        <title>Genome Resource of Sclerotinia nivalis Strain SnTB1, a Plant Pathogen Isolated from American Ginseng.</title>
        <authorList>
            <person name="Fan S."/>
        </authorList>
    </citation>
    <scope>NUCLEOTIDE SEQUENCE</scope>
    <source>
        <strain evidence="2">SnTB1</strain>
    </source>
</reference>
<feature type="signal peptide" evidence="1">
    <location>
        <begin position="1"/>
        <end position="21"/>
    </location>
</feature>
<organism evidence="2 3">
    <name type="scientific">Sclerotinia nivalis</name>
    <dbReference type="NCBI Taxonomy" id="352851"/>
    <lineage>
        <taxon>Eukaryota</taxon>
        <taxon>Fungi</taxon>
        <taxon>Dikarya</taxon>
        <taxon>Ascomycota</taxon>
        <taxon>Pezizomycotina</taxon>
        <taxon>Leotiomycetes</taxon>
        <taxon>Helotiales</taxon>
        <taxon>Sclerotiniaceae</taxon>
        <taxon>Sclerotinia</taxon>
    </lineage>
</organism>
<feature type="chain" id="PRO_5040809184" evidence="1">
    <location>
        <begin position="22"/>
        <end position="135"/>
    </location>
</feature>
<accession>A0A9X0AFN3</accession>
<dbReference type="EMBL" id="JAPEIS010000011">
    <property type="protein sequence ID" value="KAJ8061941.1"/>
    <property type="molecule type" value="Genomic_DNA"/>
</dbReference>
<dbReference type="AlphaFoldDB" id="A0A9X0AFN3"/>
<evidence type="ECO:0000313" key="2">
    <source>
        <dbReference type="EMBL" id="KAJ8061941.1"/>
    </source>
</evidence>
<keyword evidence="3" id="KW-1185">Reference proteome</keyword>
<evidence type="ECO:0000256" key="1">
    <source>
        <dbReference type="SAM" id="SignalP"/>
    </source>
</evidence>
<proteinExistence type="predicted"/>
<sequence>MQIFATTLFIIFFFLVSVVNCSEKNCLNQYEKCSLWMVWPRGSPGLKAGTMALPKELILYDKNCAVLETKMEQPEKKGPIMIKSSLPDLLTITGEDATRIEKKPMFTYGNNKEGKDHCGAGSGDDWYDWVCTFSC</sequence>
<evidence type="ECO:0000313" key="3">
    <source>
        <dbReference type="Proteomes" id="UP001152300"/>
    </source>
</evidence>
<gene>
    <name evidence="2" type="ORF">OCU04_009726</name>
</gene>
<dbReference type="OrthoDB" id="3543146at2759"/>
<protein>
    <submittedName>
        <fullName evidence="2">Uncharacterized protein</fullName>
    </submittedName>
</protein>
<name>A0A9X0AFN3_9HELO</name>
<keyword evidence="1" id="KW-0732">Signal</keyword>
<dbReference type="Proteomes" id="UP001152300">
    <property type="component" value="Unassembled WGS sequence"/>
</dbReference>